<evidence type="ECO:0000256" key="3">
    <source>
        <dbReference type="ARBA" id="ARBA00023163"/>
    </source>
</evidence>
<dbReference type="InterPro" id="IPR002577">
    <property type="entry name" value="HTH_HxlR"/>
</dbReference>
<name>A0A433SGQ0_9BURK</name>
<sequence length="141" mass="15737">MSKAKQSISCCPPQAASASEETYCPVEATINLIGGKYKSLILWKLAHNTLRFSQLRREVPGATPKMLTQQLRELETHGLIRRKVFPVVPPKVEYSLTAFGHSLKPVLEAMYTWGTGYLHTQGLEVNCSMEPFAEEDEAEIA</sequence>
<feature type="domain" description="HTH hxlR-type" evidence="4">
    <location>
        <begin position="24"/>
        <end position="122"/>
    </location>
</feature>
<organism evidence="5 6">
    <name type="scientific">Saezia sanguinis</name>
    <dbReference type="NCBI Taxonomy" id="1965230"/>
    <lineage>
        <taxon>Bacteria</taxon>
        <taxon>Pseudomonadati</taxon>
        <taxon>Pseudomonadota</taxon>
        <taxon>Betaproteobacteria</taxon>
        <taxon>Burkholderiales</taxon>
        <taxon>Saeziaceae</taxon>
        <taxon>Saezia</taxon>
    </lineage>
</organism>
<dbReference type="PANTHER" id="PTHR33204:SF29">
    <property type="entry name" value="TRANSCRIPTIONAL REGULATOR"/>
    <property type="match status" value="1"/>
</dbReference>
<evidence type="ECO:0000313" key="6">
    <source>
        <dbReference type="Proteomes" id="UP000286947"/>
    </source>
</evidence>
<comment type="caution">
    <text evidence="5">The sequence shown here is derived from an EMBL/GenBank/DDBJ whole genome shotgun (WGS) entry which is preliminary data.</text>
</comment>
<evidence type="ECO:0000259" key="4">
    <source>
        <dbReference type="PROSITE" id="PS51118"/>
    </source>
</evidence>
<dbReference type="PROSITE" id="PS51118">
    <property type="entry name" value="HTH_HXLR"/>
    <property type="match status" value="1"/>
</dbReference>
<dbReference type="PANTHER" id="PTHR33204">
    <property type="entry name" value="TRANSCRIPTIONAL REGULATOR, MARR FAMILY"/>
    <property type="match status" value="1"/>
</dbReference>
<dbReference type="AlphaFoldDB" id="A0A433SGQ0"/>
<dbReference type="Proteomes" id="UP000286947">
    <property type="component" value="Unassembled WGS sequence"/>
</dbReference>
<dbReference type="GO" id="GO:0003677">
    <property type="term" value="F:DNA binding"/>
    <property type="evidence" value="ECO:0007669"/>
    <property type="project" value="UniProtKB-KW"/>
</dbReference>
<gene>
    <name evidence="5" type="primary">hxlR</name>
    <name evidence="5" type="ORF">CUZ56_00404</name>
</gene>
<dbReference type="Gene3D" id="1.10.10.10">
    <property type="entry name" value="Winged helix-like DNA-binding domain superfamily/Winged helix DNA-binding domain"/>
    <property type="match status" value="1"/>
</dbReference>
<dbReference type="InterPro" id="IPR036390">
    <property type="entry name" value="WH_DNA-bd_sf"/>
</dbReference>
<evidence type="ECO:0000256" key="1">
    <source>
        <dbReference type="ARBA" id="ARBA00023015"/>
    </source>
</evidence>
<dbReference type="InterPro" id="IPR036388">
    <property type="entry name" value="WH-like_DNA-bd_sf"/>
</dbReference>
<protein>
    <submittedName>
        <fullName evidence="5">HTH-type transcriptional activator HxlR</fullName>
    </submittedName>
</protein>
<keyword evidence="6" id="KW-1185">Reference proteome</keyword>
<proteinExistence type="predicted"/>
<accession>A0A433SGQ0</accession>
<dbReference type="Pfam" id="PF01638">
    <property type="entry name" value="HxlR"/>
    <property type="match status" value="1"/>
</dbReference>
<dbReference type="EMBL" id="PQSP01000001">
    <property type="protein sequence ID" value="RUS67923.1"/>
    <property type="molecule type" value="Genomic_DNA"/>
</dbReference>
<dbReference type="SUPFAM" id="SSF46785">
    <property type="entry name" value="Winged helix' DNA-binding domain"/>
    <property type="match status" value="1"/>
</dbReference>
<keyword evidence="1" id="KW-0805">Transcription regulation</keyword>
<evidence type="ECO:0000256" key="2">
    <source>
        <dbReference type="ARBA" id="ARBA00023125"/>
    </source>
</evidence>
<keyword evidence="3" id="KW-0804">Transcription</keyword>
<evidence type="ECO:0000313" key="5">
    <source>
        <dbReference type="EMBL" id="RUS67923.1"/>
    </source>
</evidence>
<dbReference type="RefSeq" id="WP_126977700.1">
    <property type="nucleotide sequence ID" value="NZ_PQSP01000001.1"/>
</dbReference>
<dbReference type="OrthoDB" id="9807069at2"/>
<reference evidence="5 6" key="1">
    <citation type="submission" date="2018-01" db="EMBL/GenBank/DDBJ databases">
        <title>Saezia sanguinis gen. nov., sp. nov., in the order Burkholderiales isolated from human blood.</title>
        <authorList>
            <person name="Medina-Pascual M.J."/>
            <person name="Valdezate S."/>
            <person name="Monzon S."/>
            <person name="Cuesta I."/>
            <person name="Carrasco G."/>
            <person name="Villalon P."/>
            <person name="Saez-Nieto J.A."/>
        </authorList>
    </citation>
    <scope>NUCLEOTIDE SEQUENCE [LARGE SCALE GENOMIC DNA]</scope>
    <source>
        <strain evidence="5 6">CNM695-12</strain>
    </source>
</reference>
<keyword evidence="2" id="KW-0238">DNA-binding</keyword>